<evidence type="ECO:0000313" key="3">
    <source>
        <dbReference type="Proteomes" id="UP000078113"/>
    </source>
</evidence>
<evidence type="ECO:0000313" key="2">
    <source>
        <dbReference type="EMBL" id="KAE8266139.1"/>
    </source>
</evidence>
<comment type="caution">
    <text evidence="2">The sequence shown here is derived from an EMBL/GenBank/DDBJ whole genome shotgun (WGS) entry which is preliminary data.</text>
</comment>
<dbReference type="AlphaFoldDB" id="A0A8X7N4V4"/>
<keyword evidence="3" id="KW-1185">Reference proteome</keyword>
<protein>
    <submittedName>
        <fullName evidence="2">Uncharacterized protein</fullName>
    </submittedName>
</protein>
<dbReference type="Proteomes" id="UP000078113">
    <property type="component" value="Unassembled WGS sequence"/>
</dbReference>
<evidence type="ECO:0000256" key="1">
    <source>
        <dbReference type="SAM" id="MobiDB-lite"/>
    </source>
</evidence>
<reference evidence="2" key="2">
    <citation type="journal article" date="2019" name="IMA Fungus">
        <title>Genome sequencing and comparison of five Tilletia species to identify candidate genes for the detection of regulated species infecting wheat.</title>
        <authorList>
            <person name="Nguyen H.D.T."/>
            <person name="Sultana T."/>
            <person name="Kesanakurti P."/>
            <person name="Hambleton S."/>
        </authorList>
    </citation>
    <scope>NUCLEOTIDE SEQUENCE</scope>
    <source>
        <strain evidence="2">DAOMC 236422</strain>
    </source>
</reference>
<feature type="region of interest" description="Disordered" evidence="1">
    <location>
        <begin position="48"/>
        <end position="84"/>
    </location>
</feature>
<sequence length="84" mass="9327">MLLTQASSHLTQAVLVMFDHRLAIRARTIKTSRLPLVYPILAVDSDHGVHHTPGSSCDPDQGPHQPDSTSKFHQREAHGPRLDK</sequence>
<gene>
    <name evidence="2" type="ORF">A4X09_0g6213</name>
</gene>
<accession>A0A8X7N4V4</accession>
<organism evidence="2 3">
    <name type="scientific">Tilletia walkeri</name>
    <dbReference type="NCBI Taxonomy" id="117179"/>
    <lineage>
        <taxon>Eukaryota</taxon>
        <taxon>Fungi</taxon>
        <taxon>Dikarya</taxon>
        <taxon>Basidiomycota</taxon>
        <taxon>Ustilaginomycotina</taxon>
        <taxon>Exobasidiomycetes</taxon>
        <taxon>Tilletiales</taxon>
        <taxon>Tilletiaceae</taxon>
        <taxon>Tilletia</taxon>
    </lineage>
</organism>
<name>A0A8X7N4V4_9BASI</name>
<proteinExistence type="predicted"/>
<reference evidence="2" key="1">
    <citation type="submission" date="2016-04" db="EMBL/GenBank/DDBJ databases">
        <authorList>
            <person name="Nguyen H.D."/>
            <person name="Samba Siva P."/>
            <person name="Cullis J."/>
            <person name="Levesque C.A."/>
            <person name="Hambleton S."/>
        </authorList>
    </citation>
    <scope>NUCLEOTIDE SEQUENCE</scope>
    <source>
        <strain evidence="2">DAOMC 236422</strain>
    </source>
</reference>
<feature type="compositionally biased region" description="Basic and acidic residues" evidence="1">
    <location>
        <begin position="73"/>
        <end position="84"/>
    </location>
</feature>
<dbReference type="EMBL" id="LWDG02000376">
    <property type="protein sequence ID" value="KAE8266139.1"/>
    <property type="molecule type" value="Genomic_DNA"/>
</dbReference>